<name>A0A2P2Q3P4_RHIMU</name>
<accession>A0A2P2Q3P4</accession>
<sequence>MNCQDQLLFYLSTLSHKIWKFIQYNNPTKCF</sequence>
<proteinExistence type="predicted"/>
<dbReference type="AlphaFoldDB" id="A0A2P2Q3P4"/>
<reference evidence="1" key="1">
    <citation type="submission" date="2018-02" db="EMBL/GenBank/DDBJ databases">
        <title>Rhizophora mucronata_Transcriptome.</title>
        <authorList>
            <person name="Meera S.P."/>
            <person name="Sreeshan A."/>
            <person name="Augustine A."/>
        </authorList>
    </citation>
    <scope>NUCLEOTIDE SEQUENCE</scope>
    <source>
        <tissue evidence="1">Leaf</tissue>
    </source>
</reference>
<protein>
    <submittedName>
        <fullName evidence="1">Uncharacterized protein</fullName>
    </submittedName>
</protein>
<dbReference type="EMBL" id="GGEC01081132">
    <property type="protein sequence ID" value="MBX61616.1"/>
    <property type="molecule type" value="Transcribed_RNA"/>
</dbReference>
<organism evidence="1">
    <name type="scientific">Rhizophora mucronata</name>
    <name type="common">Asiatic mangrove</name>
    <dbReference type="NCBI Taxonomy" id="61149"/>
    <lineage>
        <taxon>Eukaryota</taxon>
        <taxon>Viridiplantae</taxon>
        <taxon>Streptophyta</taxon>
        <taxon>Embryophyta</taxon>
        <taxon>Tracheophyta</taxon>
        <taxon>Spermatophyta</taxon>
        <taxon>Magnoliopsida</taxon>
        <taxon>eudicotyledons</taxon>
        <taxon>Gunneridae</taxon>
        <taxon>Pentapetalae</taxon>
        <taxon>rosids</taxon>
        <taxon>fabids</taxon>
        <taxon>Malpighiales</taxon>
        <taxon>Rhizophoraceae</taxon>
        <taxon>Rhizophora</taxon>
    </lineage>
</organism>
<evidence type="ECO:0000313" key="1">
    <source>
        <dbReference type="EMBL" id="MBX61616.1"/>
    </source>
</evidence>